<reference evidence="4" key="1">
    <citation type="submission" date="2016-12" db="EMBL/GenBank/DDBJ databases">
        <title>Comparative genomics of four Isosphaeraceae planctomycetes: a common pool of plasmids and glycoside hydrolase genes.</title>
        <authorList>
            <person name="Ivanova A."/>
        </authorList>
    </citation>
    <scope>NUCLEOTIDE SEQUENCE [LARGE SCALE GENOMIC DNA]</scope>
    <source>
        <strain evidence="4">PX4</strain>
    </source>
</reference>
<organism evidence="3 4">
    <name type="scientific">Paludisphaera borealis</name>
    <dbReference type="NCBI Taxonomy" id="1387353"/>
    <lineage>
        <taxon>Bacteria</taxon>
        <taxon>Pseudomonadati</taxon>
        <taxon>Planctomycetota</taxon>
        <taxon>Planctomycetia</taxon>
        <taxon>Isosphaerales</taxon>
        <taxon>Isosphaeraceae</taxon>
        <taxon>Paludisphaera</taxon>
    </lineage>
</organism>
<accession>A0A1U7CXM6</accession>
<feature type="compositionally biased region" description="Low complexity" evidence="2">
    <location>
        <begin position="44"/>
        <end position="60"/>
    </location>
</feature>
<evidence type="ECO:0000256" key="2">
    <source>
        <dbReference type="SAM" id="MobiDB-lite"/>
    </source>
</evidence>
<name>A0A1U7CXM6_9BACT</name>
<evidence type="ECO:0008006" key="5">
    <source>
        <dbReference type="Google" id="ProtNLM"/>
    </source>
</evidence>
<keyword evidence="4" id="KW-1185">Reference proteome</keyword>
<gene>
    <name evidence="3" type="ORF">BSF38_05259</name>
</gene>
<sequence length="571" mass="62529">MINAARTLWEPKSRRPCLPSGARGVLAALIVPLLLASRAWADQPPGADAGKPAAAATSTAGAGGSPSDLEDRLRKLEGLGAAVLEQNRVLTEQNRRLAEQNQGLTRQLQDVNRRHDELERRFDGVTTNAAESIPRAAPLPDAANPTPALDALYQDDASPPQVDAFQAPRSTESKFLVGGYDKEKGQFELVKPRSSADMPFALNFDLITQLRYTGFSRSARTWTDSTGAVLPVRNDNMFAVNRNWFQFSGYALDPKLQFMAVIFSSSTTNSTVFLGWLDYRFSKAFTLSGGYFKVPGSREWSDSFRYTLGADRTMATTFFRPNMSPGVWASGEPIDNFHYVAMIANSFNGLNLADNRIGNDLGFGGTFWWEPLGKFGGGPSDVEWHERPVARIGSSLTVSREPLAVNAVQTNPEDTLFRLSNGTPLALLGSLGPGIQVNTTSVQLLAIDAAAKYRGFSLSGEYYLRWLGDFSYTGGPLSVRSLFTHGAYAQTSYFVIPKRLEGYGRYSFVTGGQGGGDEWSGGLNWYVLGTRGWRMTFDVTRINHSPADNQLTGYRAGESGTLFQLQMLTDF</sequence>
<dbReference type="AlphaFoldDB" id="A0A1U7CXM6"/>
<dbReference type="InterPro" id="IPR023614">
    <property type="entry name" value="Porin_dom_sf"/>
</dbReference>
<dbReference type="Proteomes" id="UP000186309">
    <property type="component" value="Chromosome"/>
</dbReference>
<feature type="region of interest" description="Disordered" evidence="2">
    <location>
        <begin position="44"/>
        <end position="70"/>
    </location>
</feature>
<keyword evidence="1" id="KW-0175">Coiled coil</keyword>
<evidence type="ECO:0000256" key="1">
    <source>
        <dbReference type="SAM" id="Coils"/>
    </source>
</evidence>
<dbReference type="STRING" id="1387353.BSF38_05259"/>
<dbReference type="EMBL" id="CP019082">
    <property type="protein sequence ID" value="APW63685.1"/>
    <property type="molecule type" value="Genomic_DNA"/>
</dbReference>
<evidence type="ECO:0000313" key="4">
    <source>
        <dbReference type="Proteomes" id="UP000186309"/>
    </source>
</evidence>
<protein>
    <recommendedName>
        <fullName evidence="5">Phosphate-selective porin O and P</fullName>
    </recommendedName>
</protein>
<proteinExistence type="predicted"/>
<feature type="coiled-coil region" evidence="1">
    <location>
        <begin position="81"/>
        <end position="128"/>
    </location>
</feature>
<dbReference type="Gene3D" id="2.40.160.10">
    <property type="entry name" value="Porin"/>
    <property type="match status" value="1"/>
</dbReference>
<evidence type="ECO:0000313" key="3">
    <source>
        <dbReference type="EMBL" id="APW63685.1"/>
    </source>
</evidence>
<dbReference type="KEGG" id="pbor:BSF38_05259"/>